<gene>
    <name evidence="1" type="ORF">CDEST_02394</name>
</gene>
<name>A0AAX4I1Z6_9PEZI</name>
<accession>A0AAX4I1Z6</accession>
<dbReference type="RefSeq" id="XP_062774604.1">
    <property type="nucleotide sequence ID" value="XM_062918553.1"/>
</dbReference>
<reference evidence="2" key="1">
    <citation type="journal article" date="2023" name="bioRxiv">
        <title>Complete genome of the Medicago anthracnose fungus, Colletotrichum destructivum, reveals a mini-chromosome-like region within a core chromosome.</title>
        <authorList>
            <person name="Lapalu N."/>
            <person name="Simon A."/>
            <person name="Lu A."/>
            <person name="Plaumann P.-L."/>
            <person name="Amselem J."/>
            <person name="Pigne S."/>
            <person name="Auger A."/>
            <person name="Koch C."/>
            <person name="Dallery J.-F."/>
            <person name="O'Connell R.J."/>
        </authorList>
    </citation>
    <scope>NUCLEOTIDE SEQUENCE [LARGE SCALE GENOMIC DNA]</scope>
    <source>
        <strain evidence="2">CBS 520.97</strain>
    </source>
</reference>
<organism evidence="1 2">
    <name type="scientific">Colletotrichum destructivum</name>
    <dbReference type="NCBI Taxonomy" id="34406"/>
    <lineage>
        <taxon>Eukaryota</taxon>
        <taxon>Fungi</taxon>
        <taxon>Dikarya</taxon>
        <taxon>Ascomycota</taxon>
        <taxon>Pezizomycotina</taxon>
        <taxon>Sordariomycetes</taxon>
        <taxon>Hypocreomycetidae</taxon>
        <taxon>Glomerellales</taxon>
        <taxon>Glomerellaceae</taxon>
        <taxon>Colletotrichum</taxon>
        <taxon>Colletotrichum destructivum species complex</taxon>
    </lineage>
</organism>
<evidence type="ECO:0000313" key="2">
    <source>
        <dbReference type="Proteomes" id="UP001322277"/>
    </source>
</evidence>
<dbReference type="AlphaFoldDB" id="A0AAX4I1Z6"/>
<evidence type="ECO:0000313" key="1">
    <source>
        <dbReference type="EMBL" id="WQF77380.1"/>
    </source>
</evidence>
<dbReference type="GeneID" id="87938897"/>
<proteinExistence type="predicted"/>
<keyword evidence="2" id="KW-1185">Reference proteome</keyword>
<sequence>MEHVALHLERAADGREPTVQFGGENDPSLTDWASSLAVGVIKWSWVTGKWDLVNPLKP</sequence>
<protein>
    <submittedName>
        <fullName evidence="1">Uncharacterized protein</fullName>
    </submittedName>
</protein>
<dbReference type="Proteomes" id="UP001322277">
    <property type="component" value="Chromosome 2"/>
</dbReference>
<dbReference type="KEGG" id="cdet:87938897"/>
<dbReference type="EMBL" id="CP137306">
    <property type="protein sequence ID" value="WQF77380.1"/>
    <property type="molecule type" value="Genomic_DNA"/>
</dbReference>